<dbReference type="InterPro" id="IPR050300">
    <property type="entry name" value="GDXG_lipolytic_enzyme"/>
</dbReference>
<proteinExistence type="predicted"/>
<organism evidence="4 5">
    <name type="scientific">Mucilaginibacter galii</name>
    <dbReference type="NCBI Taxonomy" id="2005073"/>
    <lineage>
        <taxon>Bacteria</taxon>
        <taxon>Pseudomonadati</taxon>
        <taxon>Bacteroidota</taxon>
        <taxon>Sphingobacteriia</taxon>
        <taxon>Sphingobacteriales</taxon>
        <taxon>Sphingobacteriaceae</taxon>
        <taxon>Mucilaginibacter</taxon>
    </lineage>
</organism>
<feature type="signal peptide" evidence="2">
    <location>
        <begin position="1"/>
        <end position="19"/>
    </location>
</feature>
<protein>
    <recommendedName>
        <fullName evidence="3">BD-FAE-like domain-containing protein</fullName>
    </recommendedName>
</protein>
<keyword evidence="1" id="KW-0378">Hydrolase</keyword>
<evidence type="ECO:0000256" key="1">
    <source>
        <dbReference type="ARBA" id="ARBA00022801"/>
    </source>
</evidence>
<dbReference type="PANTHER" id="PTHR48081">
    <property type="entry name" value="AB HYDROLASE SUPERFAMILY PROTEIN C4A8.06C"/>
    <property type="match status" value="1"/>
</dbReference>
<dbReference type="RefSeq" id="WP_188418064.1">
    <property type="nucleotide sequence ID" value="NZ_BMDO01000009.1"/>
</dbReference>
<comment type="caution">
    <text evidence="4">The sequence shown here is derived from an EMBL/GenBank/DDBJ whole genome shotgun (WGS) entry which is preliminary data.</text>
</comment>
<dbReference type="SUPFAM" id="SSF53474">
    <property type="entry name" value="alpha/beta-Hydrolases"/>
    <property type="match status" value="1"/>
</dbReference>
<dbReference type="EMBL" id="BMDO01000009">
    <property type="protein sequence ID" value="GGI51960.1"/>
    <property type="molecule type" value="Genomic_DNA"/>
</dbReference>
<accession>A0A917JCJ5</accession>
<name>A0A917JCJ5_9SPHI</name>
<keyword evidence="5" id="KW-1185">Reference proteome</keyword>
<dbReference type="Proteomes" id="UP000662074">
    <property type="component" value="Unassembled WGS sequence"/>
</dbReference>
<dbReference type="Pfam" id="PF20434">
    <property type="entry name" value="BD-FAE"/>
    <property type="match status" value="1"/>
</dbReference>
<feature type="chain" id="PRO_5037985068" description="BD-FAE-like domain-containing protein" evidence="2">
    <location>
        <begin position="20"/>
        <end position="326"/>
    </location>
</feature>
<gene>
    <name evidence="4" type="ORF">GCM10011425_31720</name>
</gene>
<dbReference type="AlphaFoldDB" id="A0A917JCJ5"/>
<dbReference type="GO" id="GO:0016787">
    <property type="term" value="F:hydrolase activity"/>
    <property type="evidence" value="ECO:0007669"/>
    <property type="project" value="UniProtKB-KW"/>
</dbReference>
<dbReference type="InterPro" id="IPR049492">
    <property type="entry name" value="BD-FAE-like_dom"/>
</dbReference>
<feature type="domain" description="BD-FAE-like" evidence="3">
    <location>
        <begin position="79"/>
        <end position="271"/>
    </location>
</feature>
<dbReference type="PANTHER" id="PTHR48081:SF13">
    <property type="entry name" value="ALPHA_BETA HYDROLASE"/>
    <property type="match status" value="1"/>
</dbReference>
<reference evidence="4" key="2">
    <citation type="submission" date="2020-09" db="EMBL/GenBank/DDBJ databases">
        <authorList>
            <person name="Sun Q."/>
            <person name="Sedlacek I."/>
        </authorList>
    </citation>
    <scope>NUCLEOTIDE SEQUENCE</scope>
    <source>
        <strain evidence="4">CCM 8711</strain>
    </source>
</reference>
<keyword evidence="2" id="KW-0732">Signal</keyword>
<evidence type="ECO:0000256" key="2">
    <source>
        <dbReference type="SAM" id="SignalP"/>
    </source>
</evidence>
<evidence type="ECO:0000313" key="4">
    <source>
        <dbReference type="EMBL" id="GGI51960.1"/>
    </source>
</evidence>
<reference evidence="4" key="1">
    <citation type="journal article" date="2014" name="Int. J. Syst. Evol. Microbiol.">
        <title>Complete genome sequence of Corynebacterium casei LMG S-19264T (=DSM 44701T), isolated from a smear-ripened cheese.</title>
        <authorList>
            <consortium name="US DOE Joint Genome Institute (JGI-PGF)"/>
            <person name="Walter F."/>
            <person name="Albersmeier A."/>
            <person name="Kalinowski J."/>
            <person name="Ruckert C."/>
        </authorList>
    </citation>
    <scope>NUCLEOTIDE SEQUENCE</scope>
    <source>
        <strain evidence="4">CCM 8711</strain>
    </source>
</reference>
<evidence type="ECO:0000313" key="5">
    <source>
        <dbReference type="Proteomes" id="UP000662074"/>
    </source>
</evidence>
<dbReference type="Gene3D" id="3.40.50.1820">
    <property type="entry name" value="alpha/beta hydrolase"/>
    <property type="match status" value="1"/>
</dbReference>
<evidence type="ECO:0000259" key="3">
    <source>
        <dbReference type="Pfam" id="PF20434"/>
    </source>
</evidence>
<dbReference type="InterPro" id="IPR029058">
    <property type="entry name" value="AB_hydrolase_fold"/>
</dbReference>
<sequence>MRLVWFLGVFLGFVLQVNAQNKTGVTGKPDTSYTTYSAYKSTLKKYPNITIVPEQPSALVKENRNLVYCTIGNRDLHIDAFIPLKKPRKAKPGILIIHGGGWRSGSRTQHIPLAQRLAQAGYAAFTVEYRLSTEALYPAAIQDVKTALRWMRANAKQFNINPEKIAVLGFSAGGELAALAGATSQNSIFEAGDCSRNYTSAVQAVVDIDGTLSFVHPESGEGDDSKSTSAASYWFGYSKKDNLPLWEQASPLTYAKENKAPFLFINSSVDRMHAGRNDFQRISKENNVYTEVHIFEDSPHSFCLFSPWFEPTVGYITNFLHKVFKQ</sequence>